<accession>B6UB91</accession>
<protein>
    <submittedName>
        <fullName evidence="1">Uncharacterized protein</fullName>
    </submittedName>
</protein>
<dbReference type="EMBL" id="EU974506">
    <property type="protein sequence ID" value="ACG46624.1"/>
    <property type="molecule type" value="mRNA"/>
</dbReference>
<organism evidence="1">
    <name type="scientific">Zea mays</name>
    <name type="common">Maize</name>
    <dbReference type="NCBI Taxonomy" id="4577"/>
    <lineage>
        <taxon>Eukaryota</taxon>
        <taxon>Viridiplantae</taxon>
        <taxon>Streptophyta</taxon>
        <taxon>Embryophyta</taxon>
        <taxon>Tracheophyta</taxon>
        <taxon>Spermatophyta</taxon>
        <taxon>Magnoliopsida</taxon>
        <taxon>Liliopsida</taxon>
        <taxon>Poales</taxon>
        <taxon>Poaceae</taxon>
        <taxon>PACMAD clade</taxon>
        <taxon>Panicoideae</taxon>
        <taxon>Andropogonodae</taxon>
        <taxon>Andropogoneae</taxon>
        <taxon>Tripsacinae</taxon>
        <taxon>Zea</taxon>
    </lineage>
</organism>
<evidence type="ECO:0000313" key="1">
    <source>
        <dbReference type="EMBL" id="ACG46624.1"/>
    </source>
</evidence>
<sequence length="64" mass="7801">MQFFCSNQLPRTCVLMNPCYRISIFFPITYRSPTFIIWIYVYCLTKRAQYFVYLLISICFHNVI</sequence>
<proteinExistence type="evidence at transcript level"/>
<dbReference type="AlphaFoldDB" id="B6UB91"/>
<reference evidence="1" key="1">
    <citation type="journal article" date="2009" name="Plant Mol. Biol.">
        <title>Insights into corn genes derived from large-scale cDNA sequencing.</title>
        <authorList>
            <person name="Alexandrov N.N."/>
            <person name="Brover V.V."/>
            <person name="Freidin S."/>
            <person name="Troukhan M.E."/>
            <person name="Tatarinova T.V."/>
            <person name="Zhang H."/>
            <person name="Swaller T.J."/>
            <person name="Lu Y.P."/>
            <person name="Bouck J."/>
            <person name="Flavell R.B."/>
            <person name="Feldmann K.A."/>
        </authorList>
    </citation>
    <scope>NUCLEOTIDE SEQUENCE</scope>
</reference>
<name>B6UB91_MAIZE</name>